<evidence type="ECO:0000313" key="3">
    <source>
        <dbReference type="Proteomes" id="UP000077521"/>
    </source>
</evidence>
<gene>
    <name evidence="2" type="ORF">A4X13_0g9340</name>
</gene>
<keyword evidence="3" id="KW-1185">Reference proteome</keyword>
<feature type="domain" description="Shq1 C-terminal" evidence="1">
    <location>
        <begin position="137"/>
        <end position="174"/>
    </location>
</feature>
<organism evidence="2 3">
    <name type="scientific">Tilletia indica</name>
    <dbReference type="NCBI Taxonomy" id="43049"/>
    <lineage>
        <taxon>Eukaryota</taxon>
        <taxon>Fungi</taxon>
        <taxon>Dikarya</taxon>
        <taxon>Basidiomycota</taxon>
        <taxon>Ustilaginomycotina</taxon>
        <taxon>Exobasidiomycetes</taxon>
        <taxon>Tilletiales</taxon>
        <taxon>Tilletiaceae</taxon>
        <taxon>Tilletia</taxon>
    </lineage>
</organism>
<evidence type="ECO:0000259" key="1">
    <source>
        <dbReference type="Pfam" id="PF04925"/>
    </source>
</evidence>
<dbReference type="EMBL" id="LWDF02002510">
    <property type="protein sequence ID" value="KAE8235893.1"/>
    <property type="molecule type" value="Genomic_DNA"/>
</dbReference>
<dbReference type="AlphaFoldDB" id="A0A8T8SA61"/>
<reference evidence="2" key="2">
    <citation type="journal article" date="2019" name="IMA Fungus">
        <title>Genome sequencing and comparison of five Tilletia species to identify candidate genes for the detection of regulated species infecting wheat.</title>
        <authorList>
            <person name="Nguyen H.D.T."/>
            <person name="Sultana T."/>
            <person name="Kesanakurti P."/>
            <person name="Hambleton S."/>
        </authorList>
    </citation>
    <scope>NUCLEOTIDE SEQUENCE</scope>
    <source>
        <strain evidence="2">DAOMC 236416</strain>
    </source>
</reference>
<sequence length="219" mass="24701">MSILNLEQSDRPTSFHKQQSSEAALLQLLSLPVLTAQWTARAVPPPLTPSAAKYIRCNRTSGGLPREDVGRWPSSTRRRSGQWDEGRYLDGYVDEFGDVADILAWKPKDRPAPSAAYLALTNQSEMDEPQSHQPFDKAAREAHLTALQFLFAYTYDWRTTRSEHSVESDWTVRTQCALSQSGRTVPHRTCLHSSLCYTATSSDISQRKHEHNGRANDDL</sequence>
<protein>
    <recommendedName>
        <fullName evidence="1">Shq1 C-terminal domain-containing protein</fullName>
    </recommendedName>
</protein>
<comment type="caution">
    <text evidence="2">The sequence shown here is derived from an EMBL/GenBank/DDBJ whole genome shotgun (WGS) entry which is preliminary data.</text>
</comment>
<dbReference type="InterPro" id="IPR007009">
    <property type="entry name" value="Shq1_C"/>
</dbReference>
<dbReference type="Pfam" id="PF04925">
    <property type="entry name" value="SHQ1"/>
    <property type="match status" value="1"/>
</dbReference>
<evidence type="ECO:0000313" key="2">
    <source>
        <dbReference type="EMBL" id="KAE8235893.1"/>
    </source>
</evidence>
<accession>A0A8T8SA61</accession>
<reference evidence="2" key="1">
    <citation type="submission" date="2016-04" db="EMBL/GenBank/DDBJ databases">
        <authorList>
            <person name="Nguyen H.D."/>
            <person name="Samba Siva P."/>
            <person name="Cullis J."/>
            <person name="Levesque C.A."/>
            <person name="Hambleton S."/>
        </authorList>
    </citation>
    <scope>NUCLEOTIDE SEQUENCE</scope>
    <source>
        <strain evidence="2">DAOMC 236416</strain>
    </source>
</reference>
<name>A0A8T8SA61_9BASI</name>
<proteinExistence type="predicted"/>
<dbReference type="Proteomes" id="UP000077521">
    <property type="component" value="Unassembled WGS sequence"/>
</dbReference>